<dbReference type="Pfam" id="PF22600">
    <property type="entry name" value="MTPAP-like_central"/>
    <property type="match status" value="1"/>
</dbReference>
<dbReference type="EMBL" id="LJSK01000216">
    <property type="protein sequence ID" value="KPI84990.1"/>
    <property type="molecule type" value="Genomic_DNA"/>
</dbReference>
<protein>
    <recommendedName>
        <fullName evidence="3">RNA uridylyltransferase</fullName>
        <ecNumber evidence="3">2.7.7.52</ecNumber>
    </recommendedName>
</protein>
<proteinExistence type="predicted"/>
<evidence type="ECO:0000259" key="10">
    <source>
        <dbReference type="Pfam" id="PF22600"/>
    </source>
</evidence>
<evidence type="ECO:0000256" key="4">
    <source>
        <dbReference type="ARBA" id="ARBA00022679"/>
    </source>
</evidence>
<organism evidence="11 12">
    <name type="scientific">Leptomonas seymouri</name>
    <dbReference type="NCBI Taxonomy" id="5684"/>
    <lineage>
        <taxon>Eukaryota</taxon>
        <taxon>Discoba</taxon>
        <taxon>Euglenozoa</taxon>
        <taxon>Kinetoplastea</taxon>
        <taxon>Metakinetoplastina</taxon>
        <taxon>Trypanosomatida</taxon>
        <taxon>Trypanosomatidae</taxon>
        <taxon>Leishmaniinae</taxon>
        <taxon>Leptomonas</taxon>
    </lineage>
</organism>
<dbReference type="InterPro" id="IPR043519">
    <property type="entry name" value="NT_sf"/>
</dbReference>
<dbReference type="Gene3D" id="3.30.460.10">
    <property type="entry name" value="Beta Polymerase, domain 2"/>
    <property type="match status" value="1"/>
</dbReference>
<comment type="caution">
    <text evidence="11">The sequence shown here is derived from an EMBL/GenBank/DDBJ whole genome shotgun (WGS) entry which is preliminary data.</text>
</comment>
<sequence length="1173" mass="125817">MTKYVALFNSQGASSGAAAAASSSAETSPPLSSSTVSTSAAAAATNSAGSSPSNFSPPRSRLVRRRRDGEASSDGPPVSTAAAHSSSKEDKRNLFDSKRGTLQGCLFSPPSTAAVAAAVETGVAAPAAPPLHTGLPQRTSRPVSLEPTKEVAAREEGSKMQETESGHDGDVGDGSSEAIHRQASDTSDTFEDAEDGGEEPPLAGSSCATDAAAASSSSASVFTHQSEGLFTCDACMHYVASSYRNLERHALEQHGDALADYTRLRTVSEKLVPMWSQVLERKRNVIQKLGEEVFRVAAQRDAGVAKMAEAHRARAQLELVVQRWHPNARVFIFGSSVAFGVWDGMSDIDFTVVDVDELEAGVWPPSEKNAVRTITELLRRAGFSFINLEPISHARVPIIKHHASLPIRLTDEQRRRLRKAAREAAAEAENSRTASAPSSSSSASALLPPSPSSSAVIEEDEENTQLEAELVIARSVRYTLNLPASPLDSAVLEASIRVAVGSAAVQQVWWNRSREMCCVTFDSTTNAVKAATCPLHFISSGMRARVQPLHEECRPELYGMDFDLSFRAFGIRNSHLLRRYLLSHPCARPGALVLKDWSKSSGVNNSVNGYLTSYAINIMWIYYLVHHGVIPYVSPTKDIPESLRGNVSGDPEYAAIVDPAWTEAQRVAMQTQAGELLIGFFYYYAFDFDWEHHVVSLNRPGVTTKAMLGWDVEDVAVTMNGAGQVDGAMHGGLAPPGHQQQQYDLGSAGGGATATRRSRMTTRYSFCIEDPYEENLNLGRHMGVTKTLRVQTELYRGLLSLLKDDVNRCCVFAGTSSAEEKNSEGGSDGGSGADEASMSKGKTEPVELPLRVLYRLMAIATREMAIAKAAHAAGTSTGTSNAKNSEFAGIPLAHLTASFEARAPAEWSVACNAWNVHQLLHRLGLKLHGGAHVLPRREVGVRRMTSQASPGVIPATAPEPTAVSASSTSLSSSDLAAAALMPNKAAALPQNTAQLAEMNHCLLRPVRASHLPIDLMMAITRGYECLTPEWVAWSKPWAALSAWWTDQRQALPVSSTTENNHANGGGDRISSSLVTPMVGGAAAADASPHQRVPALPEQAVGAMHQTRKQLYRLDPLQGLRKCATTDVLCAHSSGRSKRYISGAVGRPPARVSAIAALSLSSLSFRSVWRVFFR</sequence>
<feature type="domain" description="Poly(A) RNA polymerase mitochondrial-like central palm" evidence="10">
    <location>
        <begin position="306"/>
        <end position="402"/>
    </location>
</feature>
<dbReference type="InterPro" id="IPR054708">
    <property type="entry name" value="MTPAP-like_central"/>
</dbReference>
<evidence type="ECO:0000256" key="7">
    <source>
        <dbReference type="ARBA" id="ARBA00049105"/>
    </source>
</evidence>
<evidence type="ECO:0000256" key="8">
    <source>
        <dbReference type="SAM" id="MobiDB-lite"/>
    </source>
</evidence>
<evidence type="ECO:0000256" key="5">
    <source>
        <dbReference type="ARBA" id="ARBA00022723"/>
    </source>
</evidence>
<dbReference type="Proteomes" id="UP000038009">
    <property type="component" value="Unassembled WGS sequence"/>
</dbReference>
<feature type="domain" description="PAP-associated" evidence="9">
    <location>
        <begin position="674"/>
        <end position="711"/>
    </location>
</feature>
<evidence type="ECO:0000256" key="6">
    <source>
        <dbReference type="ARBA" id="ARBA00022842"/>
    </source>
</evidence>
<dbReference type="PANTHER" id="PTHR12271:SF98">
    <property type="entry name" value="RNA EDITING 3' TERMINAL URIDYLYL TRANSFERASE 1"/>
    <property type="match status" value="1"/>
</dbReference>
<name>A0A0N1HW47_LEPSE</name>
<reference evidence="11 12" key="1">
    <citation type="journal article" date="2015" name="PLoS Pathog.">
        <title>Leptomonas seymouri: Adaptations to the Dixenous Life Cycle Analyzed by Genome Sequencing, Transcriptome Profiling and Co-infection with Leishmania donovani.</title>
        <authorList>
            <person name="Kraeva N."/>
            <person name="Butenko A."/>
            <person name="Hlavacova J."/>
            <person name="Kostygov A."/>
            <person name="Myskova J."/>
            <person name="Grybchuk D."/>
            <person name="Lestinova T."/>
            <person name="Votypka J."/>
            <person name="Volf P."/>
            <person name="Opperdoes F."/>
            <person name="Flegontov P."/>
            <person name="Lukes J."/>
            <person name="Yurchenko V."/>
        </authorList>
    </citation>
    <scope>NUCLEOTIDE SEQUENCE [LARGE SCALE GENOMIC DNA]</scope>
    <source>
        <strain evidence="11 12">ATCC 30220</strain>
    </source>
</reference>
<feature type="compositionally biased region" description="Basic and acidic residues" evidence="8">
    <location>
        <begin position="147"/>
        <end position="170"/>
    </location>
</feature>
<dbReference type="InterPro" id="IPR002058">
    <property type="entry name" value="PAP_assoc"/>
</dbReference>
<gene>
    <name evidence="11" type="ORF">ABL78_5956</name>
</gene>
<dbReference type="SUPFAM" id="SSF81301">
    <property type="entry name" value="Nucleotidyltransferase"/>
    <property type="match status" value="2"/>
</dbReference>
<evidence type="ECO:0000256" key="1">
    <source>
        <dbReference type="ARBA" id="ARBA00001936"/>
    </source>
</evidence>
<dbReference type="OrthoDB" id="2274644at2759"/>
<dbReference type="AlphaFoldDB" id="A0A0N1HW47"/>
<feature type="region of interest" description="Disordered" evidence="8">
    <location>
        <begin position="10"/>
        <end position="96"/>
    </location>
</feature>
<comment type="catalytic activity">
    <reaction evidence="7">
        <text>RNA(n) + UTP = RNA(n)-3'-uridine ribonucleotide + diphosphate</text>
        <dbReference type="Rhea" id="RHEA:14785"/>
        <dbReference type="Rhea" id="RHEA-COMP:14527"/>
        <dbReference type="Rhea" id="RHEA-COMP:17348"/>
        <dbReference type="ChEBI" id="CHEBI:33019"/>
        <dbReference type="ChEBI" id="CHEBI:46398"/>
        <dbReference type="ChEBI" id="CHEBI:140395"/>
        <dbReference type="ChEBI" id="CHEBI:173116"/>
        <dbReference type="EC" id="2.7.7.52"/>
    </reaction>
</comment>
<dbReference type="GO" id="GO:0031123">
    <property type="term" value="P:RNA 3'-end processing"/>
    <property type="evidence" value="ECO:0007669"/>
    <property type="project" value="TreeGrafter"/>
</dbReference>
<feature type="compositionally biased region" description="Acidic residues" evidence="8">
    <location>
        <begin position="188"/>
        <end position="198"/>
    </location>
</feature>
<feature type="region of interest" description="Disordered" evidence="8">
    <location>
        <begin position="817"/>
        <end position="842"/>
    </location>
</feature>
<comment type="cofactor">
    <cofactor evidence="1">
        <name>Mn(2+)</name>
        <dbReference type="ChEBI" id="CHEBI:29035"/>
    </cofactor>
</comment>
<evidence type="ECO:0000313" key="12">
    <source>
        <dbReference type="Proteomes" id="UP000038009"/>
    </source>
</evidence>
<dbReference type="Pfam" id="PF03828">
    <property type="entry name" value="PAP_assoc"/>
    <property type="match status" value="1"/>
</dbReference>
<dbReference type="EC" id="2.7.7.52" evidence="3"/>
<evidence type="ECO:0000256" key="3">
    <source>
        <dbReference type="ARBA" id="ARBA00012472"/>
    </source>
</evidence>
<feature type="compositionally biased region" description="Low complexity" evidence="8">
    <location>
        <begin position="427"/>
        <end position="455"/>
    </location>
</feature>
<dbReference type="GO" id="GO:0046872">
    <property type="term" value="F:metal ion binding"/>
    <property type="evidence" value="ECO:0007669"/>
    <property type="project" value="UniProtKB-KW"/>
</dbReference>
<feature type="region of interest" description="Disordered" evidence="8">
    <location>
        <begin position="127"/>
        <end position="209"/>
    </location>
</feature>
<dbReference type="SUPFAM" id="SSF81631">
    <property type="entry name" value="PAP/OAS1 substrate-binding domain"/>
    <property type="match status" value="1"/>
</dbReference>
<dbReference type="PANTHER" id="PTHR12271">
    <property type="entry name" value="POLY A POLYMERASE CID PAP -RELATED"/>
    <property type="match status" value="1"/>
</dbReference>
<dbReference type="CDD" id="cd05402">
    <property type="entry name" value="NT_PAP_TUTase"/>
    <property type="match status" value="1"/>
</dbReference>
<keyword evidence="6" id="KW-0460">Magnesium</keyword>
<keyword evidence="5" id="KW-0479">Metal-binding</keyword>
<feature type="compositionally biased region" description="Basic and acidic residues" evidence="8">
    <location>
        <begin position="86"/>
        <end position="96"/>
    </location>
</feature>
<accession>A0A0N1HW47</accession>
<dbReference type="GO" id="GO:0005739">
    <property type="term" value="C:mitochondrion"/>
    <property type="evidence" value="ECO:0007669"/>
    <property type="project" value="UniProtKB-ARBA"/>
</dbReference>
<feature type="region of interest" description="Disordered" evidence="8">
    <location>
        <begin position="418"/>
        <end position="460"/>
    </location>
</feature>
<feature type="compositionally biased region" description="Low complexity" evidence="8">
    <location>
        <begin position="10"/>
        <end position="60"/>
    </location>
</feature>
<evidence type="ECO:0000256" key="2">
    <source>
        <dbReference type="ARBA" id="ARBA00001946"/>
    </source>
</evidence>
<keyword evidence="4 11" id="KW-0808">Transferase</keyword>
<comment type="cofactor">
    <cofactor evidence="2">
        <name>Mg(2+)</name>
        <dbReference type="ChEBI" id="CHEBI:18420"/>
    </cofactor>
</comment>
<dbReference type="VEuPathDB" id="TriTrypDB:Lsey_0216_0080"/>
<evidence type="ECO:0000259" key="9">
    <source>
        <dbReference type="Pfam" id="PF03828"/>
    </source>
</evidence>
<keyword evidence="12" id="KW-1185">Reference proteome</keyword>
<dbReference type="Gene3D" id="1.10.1410.10">
    <property type="match status" value="1"/>
</dbReference>
<evidence type="ECO:0000313" key="11">
    <source>
        <dbReference type="EMBL" id="KPI84990.1"/>
    </source>
</evidence>
<dbReference type="GO" id="GO:0050265">
    <property type="term" value="F:RNA uridylyltransferase activity"/>
    <property type="evidence" value="ECO:0007669"/>
    <property type="project" value="UniProtKB-EC"/>
</dbReference>